<dbReference type="PANTHER" id="PTHR42759:SF1">
    <property type="entry name" value="MAGNESIUM-CHELATASE SUBUNIT CHLD"/>
    <property type="match status" value="1"/>
</dbReference>
<accession>A0A089ZV97</accession>
<gene>
    <name evidence="2" type="ORF">BRM9_1239</name>
    <name evidence="3" type="ORF">DSM1535_1921</name>
    <name evidence="5" type="ORF">ISP06_08125</name>
    <name evidence="4" type="ORF">MB9_1075</name>
</gene>
<name>A0A089ZV97_METFO</name>
<evidence type="ECO:0000313" key="2">
    <source>
        <dbReference type="EMBL" id="AIS32054.1"/>
    </source>
</evidence>
<dbReference type="Proteomes" id="UP000029661">
    <property type="component" value="Chromosome"/>
</dbReference>
<evidence type="ECO:0000259" key="1">
    <source>
        <dbReference type="SMART" id="SM00382"/>
    </source>
</evidence>
<reference evidence="2" key="1">
    <citation type="submission" date="2013-12" db="EMBL/GenBank/DDBJ databases">
        <title>The complete genome sequence of Methanobacterium sp. BRM9.</title>
        <authorList>
            <consortium name="Pastoral Greenhouse Gas Research Consortium"/>
            <person name="Kelly W.J."/>
            <person name="Leahy S.C."/>
            <person name="Perry R."/>
            <person name="Li D."/>
            <person name="Altermann E."/>
            <person name="Lambie S.C."/>
            <person name="Attwood G.T."/>
        </authorList>
    </citation>
    <scope>NUCLEOTIDE SEQUENCE [LARGE SCALE GENOMIC DNA]</scope>
    <source>
        <strain evidence="2">BRM9</strain>
    </source>
</reference>
<reference evidence="5" key="4">
    <citation type="submission" date="2020-10" db="EMBL/GenBank/DDBJ databases">
        <title>Dehalococcoides mccartyi of a TCE/Cr reducing biochatode.</title>
        <authorList>
            <person name="Matturro B."/>
        </authorList>
    </citation>
    <scope>NUCLEOTIDE SEQUENCE</scope>
    <source>
        <strain evidence="5">Bin2</strain>
    </source>
</reference>
<dbReference type="InterPro" id="IPR003593">
    <property type="entry name" value="AAA+_ATPase"/>
</dbReference>
<dbReference type="InterPro" id="IPR050764">
    <property type="entry name" value="CbbQ/NirQ/NorQ/GpvN"/>
</dbReference>
<dbReference type="Pfam" id="PF07728">
    <property type="entry name" value="AAA_5"/>
    <property type="match status" value="1"/>
</dbReference>
<evidence type="ECO:0000313" key="6">
    <source>
        <dbReference type="Proteomes" id="UP000029661"/>
    </source>
</evidence>
<reference evidence="3" key="2">
    <citation type="submission" date="2014-08" db="EMBL/GenBank/DDBJ databases">
        <authorList>
            <person name="Wibberg D."/>
        </authorList>
    </citation>
    <scope>NUCLEOTIDE SEQUENCE</scope>
</reference>
<dbReference type="RefSeq" id="WP_081944568.1">
    <property type="nucleotide sequence ID" value="NZ_CALCVY010000234.1"/>
</dbReference>
<dbReference type="OrthoDB" id="9837at2157"/>
<keyword evidence="7" id="KW-1185">Reference proteome</keyword>
<dbReference type="GeneID" id="26739324"/>
<dbReference type="EMBL" id="LN515531">
    <property type="protein sequence ID" value="CEA14245.1"/>
    <property type="molecule type" value="Genomic_DNA"/>
</dbReference>
<dbReference type="EMBL" id="CP006933">
    <property type="protein sequence ID" value="AIS32054.1"/>
    <property type="molecule type" value="Genomic_DNA"/>
</dbReference>
<dbReference type="EMBL" id="LN734822">
    <property type="protein sequence ID" value="CEL24714.1"/>
    <property type="molecule type" value="Genomic_DNA"/>
</dbReference>
<evidence type="ECO:0000313" key="5">
    <source>
        <dbReference type="EMBL" id="MBF4475422.1"/>
    </source>
</evidence>
<evidence type="ECO:0000313" key="4">
    <source>
        <dbReference type="EMBL" id="CEL24714.1"/>
    </source>
</evidence>
<dbReference type="GO" id="GO:0005524">
    <property type="term" value="F:ATP binding"/>
    <property type="evidence" value="ECO:0007669"/>
    <property type="project" value="InterPro"/>
</dbReference>
<reference evidence="4" key="3">
    <citation type="submission" date="2014-09" db="EMBL/GenBank/DDBJ databases">
        <authorList>
            <person name="Bishop-Lilly K.A."/>
            <person name="Broomall S.M."/>
            <person name="Chain P.S."/>
            <person name="Chertkov O."/>
            <person name="Coyne S.R."/>
            <person name="Daligault H.E."/>
            <person name="Davenport K.W."/>
            <person name="Erkkila T."/>
            <person name="Frey K.G."/>
            <person name="Gibbons H.S."/>
            <person name="Gu W."/>
            <person name="Jaissle J."/>
            <person name="Johnson S.L."/>
            <person name="Koroleva G.I."/>
            <person name="Ladner J.T."/>
            <person name="Lo C.-C."/>
            <person name="Minogue T.D."/>
            <person name="Munk C."/>
            <person name="Palacios G.F."/>
            <person name="Redden C.L."/>
            <person name="Rosenzweig C.N."/>
            <person name="Scholz M.B."/>
            <person name="Teshima H."/>
            <person name="Xu Y."/>
        </authorList>
    </citation>
    <scope>NUCLEOTIDE SEQUENCE</scope>
    <source>
        <strain evidence="4">Mb9</strain>
    </source>
</reference>
<evidence type="ECO:0000313" key="3">
    <source>
        <dbReference type="EMBL" id="CEA14245.1"/>
    </source>
</evidence>
<dbReference type="AlphaFoldDB" id="A0A089ZV97"/>
<proteinExistence type="predicted"/>
<dbReference type="SUPFAM" id="SSF52540">
    <property type="entry name" value="P-loop containing nucleoside triphosphate hydrolases"/>
    <property type="match status" value="1"/>
</dbReference>
<dbReference type="PANTHER" id="PTHR42759">
    <property type="entry name" value="MOXR FAMILY PROTEIN"/>
    <property type="match status" value="1"/>
</dbReference>
<dbReference type="Proteomes" id="UP000062768">
    <property type="component" value="Chromosome I"/>
</dbReference>
<dbReference type="GO" id="GO:0016887">
    <property type="term" value="F:ATP hydrolysis activity"/>
    <property type="evidence" value="ECO:0007669"/>
    <property type="project" value="InterPro"/>
</dbReference>
<dbReference type="EMBL" id="JADIIL010000031">
    <property type="protein sequence ID" value="MBF4475422.1"/>
    <property type="molecule type" value="Genomic_DNA"/>
</dbReference>
<evidence type="ECO:0000313" key="7">
    <source>
        <dbReference type="Proteomes" id="UP000062768"/>
    </source>
</evidence>
<feature type="domain" description="AAA+ ATPase" evidence="1">
    <location>
        <begin position="50"/>
        <end position="206"/>
    </location>
</feature>
<dbReference type="KEGG" id="mfi:DSM1535_1921"/>
<protein>
    <submittedName>
        <fullName evidence="2 3">ATPase</fullName>
    </submittedName>
    <submittedName>
        <fullName evidence="5">MoxR family ATPase</fullName>
    </submittedName>
</protein>
<sequence length="296" mass="33907">MEVTNIKINTKSGTTKKGVYSIDYIRDALVGARYIPDDNIITILYLSLELGKPILVEGPPGTGKTQLAKSISQALGRDFFRVQCYEGITFEQMVGEWNYQKQLLHLEMSRLKETEQDVFCEEFFIKRPLLQAFINPVPAVLLIDEIDKADEEVESFLLQALGEKEITVNDLGTFTLKNDLVVVLTSNSQRMLLDETRDRCLFLYIDYPTLEREMEIVKSLVPEAPHELVEKVVGIMQRIRKLELMKIPSIRGTVDWIRTLLLTSGDDSSDETLEKTVQVVLKSEEDREKVNTRIFK</sequence>
<dbReference type="PATRIC" id="fig|2162.10.peg.1122"/>
<dbReference type="Gene3D" id="3.40.50.300">
    <property type="entry name" value="P-loop containing nucleotide triphosphate hydrolases"/>
    <property type="match status" value="1"/>
</dbReference>
<organism evidence="2 6">
    <name type="scientific">Methanobacterium formicicum</name>
    <dbReference type="NCBI Taxonomy" id="2162"/>
    <lineage>
        <taxon>Archaea</taxon>
        <taxon>Methanobacteriati</taxon>
        <taxon>Methanobacteriota</taxon>
        <taxon>Methanomada group</taxon>
        <taxon>Methanobacteria</taxon>
        <taxon>Methanobacteriales</taxon>
        <taxon>Methanobacteriaceae</taxon>
        <taxon>Methanobacterium</taxon>
    </lineage>
</organism>
<dbReference type="Proteomes" id="UP000606900">
    <property type="component" value="Unassembled WGS sequence"/>
</dbReference>
<dbReference type="InterPro" id="IPR027417">
    <property type="entry name" value="P-loop_NTPase"/>
</dbReference>
<dbReference type="STRING" id="2162.BRM9_1239"/>
<dbReference type="SMART" id="SM00382">
    <property type="entry name" value="AAA"/>
    <property type="match status" value="1"/>
</dbReference>
<dbReference type="InterPro" id="IPR011704">
    <property type="entry name" value="ATPase_dyneun-rel_AAA"/>
</dbReference>
<dbReference type="KEGG" id="mfc:BRM9_1239"/>